<keyword evidence="2" id="KW-0560">Oxidoreductase</keyword>
<sequence>MSTYRFHGRTAVITGGGGDIAGHIAKRLHERGMNLVLADKNGRAARELQAQLDSLRVHVFEGDLTQREEMTRLLREVEENFGVLDVLINNMAITKVDRFHERTPESIEEEITINMISPLVLSRLAVPYLLKGDDPRIITTTSLGGIQPLRETPIYAATKFGLRGAMLSFALDEDLHGIKVSCVLPTATDTYMLRQEALEGGSVLNFIDEPQSPSVVADQFVKHLEKPCLERYPKASDSWLTRLAMVLPNMMPRILPFFEKKGRRGMAKYVASLRRQGLLVEVDGKLYQRQRLYLDKPEMEQELEKS</sequence>
<evidence type="ECO:0000313" key="3">
    <source>
        <dbReference type="EMBL" id="SFK15394.1"/>
    </source>
</evidence>
<dbReference type="SUPFAM" id="SSF51735">
    <property type="entry name" value="NAD(P)-binding Rossmann-fold domains"/>
    <property type="match status" value="1"/>
</dbReference>
<keyword evidence="4" id="KW-1185">Reference proteome</keyword>
<accession>A0A1I3X762</accession>
<dbReference type="Gene3D" id="3.40.50.720">
    <property type="entry name" value="NAD(P)-binding Rossmann-like Domain"/>
    <property type="match status" value="1"/>
</dbReference>
<comment type="caution">
    <text evidence="3">The sequence shown here is derived from an EMBL/GenBank/DDBJ whole genome shotgun (WGS) entry which is preliminary data.</text>
</comment>
<evidence type="ECO:0008006" key="5">
    <source>
        <dbReference type="Google" id="ProtNLM"/>
    </source>
</evidence>
<name>A0A1I3X762_9HYPH</name>
<dbReference type="CDD" id="cd05233">
    <property type="entry name" value="SDR_c"/>
    <property type="match status" value="1"/>
</dbReference>
<dbReference type="Pfam" id="PF00106">
    <property type="entry name" value="adh_short"/>
    <property type="match status" value="1"/>
</dbReference>
<evidence type="ECO:0000313" key="4">
    <source>
        <dbReference type="Proteomes" id="UP000199598"/>
    </source>
</evidence>
<dbReference type="PRINTS" id="PR00081">
    <property type="entry name" value="GDHRDH"/>
</dbReference>
<organism evidence="3 4">
    <name type="scientific">Pseudovibrio ascidiaceicola</name>
    <dbReference type="NCBI Taxonomy" id="285279"/>
    <lineage>
        <taxon>Bacteria</taxon>
        <taxon>Pseudomonadati</taxon>
        <taxon>Pseudomonadota</taxon>
        <taxon>Alphaproteobacteria</taxon>
        <taxon>Hyphomicrobiales</taxon>
        <taxon>Stappiaceae</taxon>
        <taxon>Pseudovibrio</taxon>
    </lineage>
</organism>
<evidence type="ECO:0000256" key="1">
    <source>
        <dbReference type="ARBA" id="ARBA00006484"/>
    </source>
</evidence>
<reference evidence="3 4" key="1">
    <citation type="submission" date="2016-10" db="EMBL/GenBank/DDBJ databases">
        <authorList>
            <person name="Varghese N."/>
            <person name="Submissions S."/>
        </authorList>
    </citation>
    <scope>NUCLEOTIDE SEQUENCE [LARGE SCALE GENOMIC DNA]</scope>
    <source>
        <strain evidence="3 4">DSM 16392</strain>
    </source>
</reference>
<comment type="similarity">
    <text evidence="1">Belongs to the short-chain dehydrogenases/reductases (SDR) family.</text>
</comment>
<dbReference type="EMBL" id="FOSK01000002">
    <property type="protein sequence ID" value="SFK15394.1"/>
    <property type="molecule type" value="Genomic_DNA"/>
</dbReference>
<dbReference type="RefSeq" id="WP_093517695.1">
    <property type="nucleotide sequence ID" value="NZ_FOSK01000002.1"/>
</dbReference>
<protein>
    <recommendedName>
        <fullName evidence="5">Oxidoreductase</fullName>
    </recommendedName>
</protein>
<dbReference type="PANTHER" id="PTHR43669">
    <property type="entry name" value="5-KETO-D-GLUCONATE 5-REDUCTASE"/>
    <property type="match status" value="1"/>
</dbReference>
<proteinExistence type="inferred from homology"/>
<dbReference type="PANTHER" id="PTHR43669:SF3">
    <property type="entry name" value="ALCOHOL DEHYDROGENASE, PUTATIVE (AFU_ORTHOLOGUE AFUA_3G03445)-RELATED"/>
    <property type="match status" value="1"/>
</dbReference>
<gene>
    <name evidence="3" type="ORF">SAMN04488518_102416</name>
</gene>
<dbReference type="InterPro" id="IPR002347">
    <property type="entry name" value="SDR_fam"/>
</dbReference>
<dbReference type="Proteomes" id="UP000199598">
    <property type="component" value="Unassembled WGS sequence"/>
</dbReference>
<evidence type="ECO:0000256" key="2">
    <source>
        <dbReference type="ARBA" id="ARBA00023002"/>
    </source>
</evidence>
<dbReference type="InterPro" id="IPR036291">
    <property type="entry name" value="NAD(P)-bd_dom_sf"/>
</dbReference>